<dbReference type="SUPFAM" id="SSF52540">
    <property type="entry name" value="P-loop containing nucleoside triphosphate hydrolases"/>
    <property type="match status" value="1"/>
</dbReference>
<evidence type="ECO:0000259" key="1">
    <source>
        <dbReference type="Pfam" id="PF13304"/>
    </source>
</evidence>
<dbReference type="InterPro" id="IPR014555">
    <property type="entry name" value="RecF-like"/>
</dbReference>
<dbReference type="InterPro" id="IPR027417">
    <property type="entry name" value="P-loop_NTPase"/>
</dbReference>
<dbReference type="EMBL" id="JAVREV010000002">
    <property type="protein sequence ID" value="MDT0441600.1"/>
    <property type="molecule type" value="Genomic_DNA"/>
</dbReference>
<dbReference type="PIRSF" id="PIRSF029347">
    <property type="entry name" value="RecF"/>
    <property type="match status" value="1"/>
</dbReference>
<evidence type="ECO:0000313" key="2">
    <source>
        <dbReference type="EMBL" id="MDT0441600.1"/>
    </source>
</evidence>
<keyword evidence="3" id="KW-1185">Reference proteome</keyword>
<sequence length="413" mass="46296">MVIDEEAAASMASVPARSGLARIESLRVKNYRALRDLQLSEITPLTVVAGPNGSGKSTLFDVFAFLAECFDEGLRRAWDRRGRGREIRSRGAEGPVEFEIRYREPGLSPITYQLAIDDGRRGPEVVSESLRWRRGKAHGRPYKFLDFRFGEGTVITGDTPEESDTRSNEKLDSPDLLAVSALGQLAAHPRVSALRRYITGWYLSYISANDTRGIPEAGPQERLSKTGDNLPNVMQFLAEQHERRLAEILKILAMRVPQLERVGTKPLDDGRLLLQLKDAPFDDPVQSRWTSDGTLKMLSYLVVLHDPEPPSLIGIEEPENHLHPRLLPELAEECRAAAERSQVFVSTHSPFLVNGIRAEELRILHRARDGYTRAFRVSDSERVRSMLQSGAALGDLWMEGYFSVGDPLSREGR</sequence>
<evidence type="ECO:0000313" key="3">
    <source>
        <dbReference type="Proteomes" id="UP001183615"/>
    </source>
</evidence>
<reference evidence="3" key="1">
    <citation type="submission" date="2023-07" db="EMBL/GenBank/DDBJ databases">
        <title>30 novel species of actinomycetes from the DSMZ collection.</title>
        <authorList>
            <person name="Nouioui I."/>
        </authorList>
    </citation>
    <scope>NUCLEOTIDE SEQUENCE [LARGE SCALE GENOMIC DNA]</scope>
    <source>
        <strain evidence="3">DSM 41886</strain>
    </source>
</reference>
<protein>
    <submittedName>
        <fullName evidence="2">AAA family ATPase</fullName>
    </submittedName>
</protein>
<dbReference type="InterPro" id="IPR003959">
    <property type="entry name" value="ATPase_AAA_core"/>
</dbReference>
<dbReference type="Pfam" id="PF13304">
    <property type="entry name" value="AAA_21"/>
    <property type="match status" value="1"/>
</dbReference>
<gene>
    <name evidence="2" type="ORF">RM779_03155</name>
</gene>
<dbReference type="PANTHER" id="PTHR40396">
    <property type="entry name" value="ATPASE-LIKE PROTEIN"/>
    <property type="match status" value="1"/>
</dbReference>
<dbReference type="Gene3D" id="3.40.50.300">
    <property type="entry name" value="P-loop containing nucleotide triphosphate hydrolases"/>
    <property type="match status" value="2"/>
</dbReference>
<proteinExistence type="predicted"/>
<dbReference type="RefSeq" id="WP_311615542.1">
    <property type="nucleotide sequence ID" value="NZ_JAVREV010000002.1"/>
</dbReference>
<organism evidence="2 3">
    <name type="scientific">Streptomyces johnsoniae</name>
    <dbReference type="NCBI Taxonomy" id="3075532"/>
    <lineage>
        <taxon>Bacteria</taxon>
        <taxon>Bacillati</taxon>
        <taxon>Actinomycetota</taxon>
        <taxon>Actinomycetes</taxon>
        <taxon>Kitasatosporales</taxon>
        <taxon>Streptomycetaceae</taxon>
        <taxon>Streptomyces</taxon>
    </lineage>
</organism>
<comment type="caution">
    <text evidence="2">The sequence shown here is derived from an EMBL/GenBank/DDBJ whole genome shotgun (WGS) entry which is preliminary data.</text>
</comment>
<dbReference type="PANTHER" id="PTHR40396:SF1">
    <property type="entry name" value="ATPASE AAA-TYPE CORE DOMAIN-CONTAINING PROTEIN"/>
    <property type="match status" value="1"/>
</dbReference>
<dbReference type="Proteomes" id="UP001183615">
    <property type="component" value="Unassembled WGS sequence"/>
</dbReference>
<accession>A0ABU2S1X6</accession>
<feature type="domain" description="ATPase AAA-type core" evidence="1">
    <location>
        <begin position="45"/>
        <end position="354"/>
    </location>
</feature>
<name>A0ABU2S1X6_9ACTN</name>